<feature type="domain" description="Calcineurin-like phosphoesterase" evidence="4">
    <location>
        <begin position="43"/>
        <end position="199"/>
    </location>
</feature>
<organism evidence="5 6">
    <name type="scientific">Pontibacillus salicampi</name>
    <dbReference type="NCBI Taxonomy" id="1449801"/>
    <lineage>
        <taxon>Bacteria</taxon>
        <taxon>Bacillati</taxon>
        <taxon>Bacillota</taxon>
        <taxon>Bacilli</taxon>
        <taxon>Bacillales</taxon>
        <taxon>Bacillaceae</taxon>
        <taxon>Pontibacillus</taxon>
    </lineage>
</organism>
<comment type="caution">
    <text evidence="5">The sequence shown here is derived from an EMBL/GenBank/DDBJ whole genome shotgun (WGS) entry which is preliminary data.</text>
</comment>
<gene>
    <name evidence="5" type="ORF">ACFFGV_08035</name>
</gene>
<dbReference type="PANTHER" id="PTHR31302:SF31">
    <property type="entry name" value="PHOSPHODIESTERASE YAEI"/>
    <property type="match status" value="1"/>
</dbReference>
<evidence type="ECO:0000313" key="6">
    <source>
        <dbReference type="Proteomes" id="UP001589836"/>
    </source>
</evidence>
<dbReference type="InterPro" id="IPR004843">
    <property type="entry name" value="Calcineurin-like_PHP"/>
</dbReference>
<dbReference type="Proteomes" id="UP001589836">
    <property type="component" value="Unassembled WGS sequence"/>
</dbReference>
<keyword evidence="3" id="KW-0472">Membrane</keyword>
<name>A0ABV6LML0_9BACI</name>
<dbReference type="PANTHER" id="PTHR31302">
    <property type="entry name" value="TRANSMEMBRANE PROTEIN WITH METALLOPHOSPHOESTERASE DOMAIN-RELATED"/>
    <property type="match status" value="1"/>
</dbReference>
<dbReference type="InterPro" id="IPR029052">
    <property type="entry name" value="Metallo-depent_PP-like"/>
</dbReference>
<sequence length="263" mass="30220">MKQLLWSIIGVASLMGSFFLLFIVPTRWLKVERIGWETKVTKKIVQISDIHMKHLRVPLSTIKGVIESEQPDYIFLTGDFIDENEAELLKLDSFLEMIATTGVETYAVLGNHDRYLQSLDDLEHLLRSHQITLLKNEWVEKEDVFLVGIDDFGEGQHDMETSFSFSNPEQKDVIVLTHDPEIMTELDRPFTMLVAGHLHGKQVNIPYFFKLVNMGSVARSGKYQGKHPHDKGHFYISKGIGQSNLNIRFLVRSELTIHELGKR</sequence>
<dbReference type="InterPro" id="IPR051158">
    <property type="entry name" value="Metallophosphoesterase_sf"/>
</dbReference>
<dbReference type="Pfam" id="PF00149">
    <property type="entry name" value="Metallophos"/>
    <property type="match status" value="1"/>
</dbReference>
<dbReference type="EMBL" id="JBHLTP010000004">
    <property type="protein sequence ID" value="MFC0523533.1"/>
    <property type="molecule type" value="Genomic_DNA"/>
</dbReference>
<proteinExistence type="predicted"/>
<evidence type="ECO:0000259" key="4">
    <source>
        <dbReference type="Pfam" id="PF00149"/>
    </source>
</evidence>
<dbReference type="SUPFAM" id="SSF56300">
    <property type="entry name" value="Metallo-dependent phosphatases"/>
    <property type="match status" value="1"/>
</dbReference>
<keyword evidence="6" id="KW-1185">Reference proteome</keyword>
<protein>
    <submittedName>
        <fullName evidence="5">Metallophosphoesterase</fullName>
    </submittedName>
</protein>
<evidence type="ECO:0000313" key="5">
    <source>
        <dbReference type="EMBL" id="MFC0523533.1"/>
    </source>
</evidence>
<feature type="transmembrane region" description="Helical" evidence="3">
    <location>
        <begin position="6"/>
        <end position="24"/>
    </location>
</feature>
<dbReference type="Gene3D" id="3.60.21.10">
    <property type="match status" value="1"/>
</dbReference>
<evidence type="ECO:0000256" key="1">
    <source>
        <dbReference type="ARBA" id="ARBA00022723"/>
    </source>
</evidence>
<reference evidence="5 6" key="1">
    <citation type="submission" date="2024-09" db="EMBL/GenBank/DDBJ databases">
        <authorList>
            <person name="Sun Q."/>
            <person name="Mori K."/>
        </authorList>
    </citation>
    <scope>NUCLEOTIDE SEQUENCE [LARGE SCALE GENOMIC DNA]</scope>
    <source>
        <strain evidence="5 6">NCAIM B.02529</strain>
    </source>
</reference>
<evidence type="ECO:0000256" key="2">
    <source>
        <dbReference type="ARBA" id="ARBA00022801"/>
    </source>
</evidence>
<keyword evidence="3" id="KW-0812">Transmembrane</keyword>
<accession>A0ABV6LML0</accession>
<keyword evidence="3" id="KW-1133">Transmembrane helix</keyword>
<keyword evidence="1" id="KW-0479">Metal-binding</keyword>
<keyword evidence="2" id="KW-0378">Hydrolase</keyword>
<dbReference type="RefSeq" id="WP_377346422.1">
    <property type="nucleotide sequence ID" value="NZ_JBHLTP010000004.1"/>
</dbReference>
<evidence type="ECO:0000256" key="3">
    <source>
        <dbReference type="SAM" id="Phobius"/>
    </source>
</evidence>